<dbReference type="VEuPathDB" id="ToxoDB:BESB_055700"/>
<evidence type="ECO:0008006" key="9">
    <source>
        <dbReference type="Google" id="ProtNLM"/>
    </source>
</evidence>
<dbReference type="SUPFAM" id="SSF103481">
    <property type="entry name" value="Multidrug resistance efflux transporter EmrE"/>
    <property type="match status" value="2"/>
</dbReference>
<feature type="transmembrane region" description="Helical" evidence="6">
    <location>
        <begin position="1002"/>
        <end position="1021"/>
    </location>
</feature>
<dbReference type="Proteomes" id="UP000224006">
    <property type="component" value="Chromosome IV"/>
</dbReference>
<evidence type="ECO:0000256" key="2">
    <source>
        <dbReference type="ARBA" id="ARBA00022692"/>
    </source>
</evidence>
<reference evidence="7 8" key="1">
    <citation type="submission" date="2017-09" db="EMBL/GenBank/DDBJ databases">
        <title>Genome sequencing of Besnoitia besnoiti strain Bb-Ger1.</title>
        <authorList>
            <person name="Schares G."/>
            <person name="Venepally P."/>
            <person name="Lorenzi H.A."/>
        </authorList>
    </citation>
    <scope>NUCLEOTIDE SEQUENCE [LARGE SCALE GENOMIC DNA]</scope>
    <source>
        <strain evidence="7 8">Bb-Ger1</strain>
    </source>
</reference>
<evidence type="ECO:0000256" key="6">
    <source>
        <dbReference type="SAM" id="Phobius"/>
    </source>
</evidence>
<keyword evidence="3 6" id="KW-1133">Transmembrane helix</keyword>
<dbReference type="Gene3D" id="1.10.3730.20">
    <property type="match status" value="1"/>
</dbReference>
<feature type="region of interest" description="Disordered" evidence="5">
    <location>
        <begin position="109"/>
        <end position="142"/>
    </location>
</feature>
<dbReference type="InterPro" id="IPR008521">
    <property type="entry name" value="Mg_trans_NIPA"/>
</dbReference>
<accession>A0A2A9MDG7</accession>
<dbReference type="GO" id="GO:0015095">
    <property type="term" value="F:magnesium ion transmembrane transporter activity"/>
    <property type="evidence" value="ECO:0007669"/>
    <property type="project" value="InterPro"/>
</dbReference>
<dbReference type="InterPro" id="IPR037185">
    <property type="entry name" value="EmrE-like"/>
</dbReference>
<keyword evidence="2 6" id="KW-0812">Transmembrane</keyword>
<dbReference type="AlphaFoldDB" id="A0A2A9MDG7"/>
<feature type="region of interest" description="Disordered" evidence="5">
    <location>
        <begin position="1"/>
        <end position="29"/>
    </location>
</feature>
<feature type="region of interest" description="Disordered" evidence="5">
    <location>
        <begin position="1173"/>
        <end position="1195"/>
    </location>
</feature>
<name>A0A2A9MDG7_BESBE</name>
<feature type="compositionally biased region" description="Basic and acidic residues" evidence="5">
    <location>
        <begin position="186"/>
        <end position="203"/>
    </location>
</feature>
<dbReference type="OrthoDB" id="10395546at2759"/>
<proteinExistence type="predicted"/>
<feature type="transmembrane region" description="Helical" evidence="6">
    <location>
        <begin position="776"/>
        <end position="797"/>
    </location>
</feature>
<feature type="region of interest" description="Disordered" evidence="5">
    <location>
        <begin position="561"/>
        <end position="580"/>
    </location>
</feature>
<gene>
    <name evidence="7" type="ORF">BESB_055700</name>
</gene>
<dbReference type="STRING" id="94643.A0A2A9MDG7"/>
<evidence type="ECO:0000256" key="4">
    <source>
        <dbReference type="ARBA" id="ARBA00023136"/>
    </source>
</evidence>
<feature type="compositionally biased region" description="Basic and acidic residues" evidence="5">
    <location>
        <begin position="215"/>
        <end position="224"/>
    </location>
</feature>
<dbReference type="PANTHER" id="PTHR12570:SF65">
    <property type="entry name" value="MAGNESIUM TRANSPORTER NIPA9-RELATED"/>
    <property type="match status" value="1"/>
</dbReference>
<evidence type="ECO:0000313" key="7">
    <source>
        <dbReference type="EMBL" id="PFH35919.1"/>
    </source>
</evidence>
<dbReference type="GeneID" id="40310499"/>
<dbReference type="RefSeq" id="XP_029219928.1">
    <property type="nucleotide sequence ID" value="XM_029364005.1"/>
</dbReference>
<comment type="caution">
    <text evidence="7">The sequence shown here is derived from an EMBL/GenBank/DDBJ whole genome shotgun (WGS) entry which is preliminary data.</text>
</comment>
<dbReference type="KEGG" id="bbes:BESB_055700"/>
<feature type="transmembrane region" description="Helical" evidence="6">
    <location>
        <begin position="973"/>
        <end position="996"/>
    </location>
</feature>
<feature type="region of interest" description="Disordered" evidence="5">
    <location>
        <begin position="1110"/>
        <end position="1145"/>
    </location>
</feature>
<feature type="compositionally biased region" description="Basic and acidic residues" evidence="5">
    <location>
        <begin position="1133"/>
        <end position="1144"/>
    </location>
</feature>
<organism evidence="7 8">
    <name type="scientific">Besnoitia besnoiti</name>
    <name type="common">Apicomplexan protozoan</name>
    <dbReference type="NCBI Taxonomy" id="94643"/>
    <lineage>
        <taxon>Eukaryota</taxon>
        <taxon>Sar</taxon>
        <taxon>Alveolata</taxon>
        <taxon>Apicomplexa</taxon>
        <taxon>Conoidasida</taxon>
        <taxon>Coccidia</taxon>
        <taxon>Eucoccidiorida</taxon>
        <taxon>Eimeriorina</taxon>
        <taxon>Sarcocystidae</taxon>
        <taxon>Besnoitia</taxon>
    </lineage>
</organism>
<feature type="compositionally biased region" description="Low complexity" evidence="5">
    <location>
        <begin position="422"/>
        <end position="435"/>
    </location>
</feature>
<feature type="compositionally biased region" description="Basic and acidic residues" evidence="5">
    <location>
        <begin position="307"/>
        <end position="321"/>
    </location>
</feature>
<sequence length="1278" mass="133239">MMHKARAGRPACSGQDGCEAPSSQTPASTVSMRQMYRSLPASARPPPSLLSASPSSRTLHAFFSSSAHASVSGSFLPPLTVCLFFFLLLCLSAVTESPLAPVGAAQRRTVNPAGDETPSPSALESRDRDSASTGIPQERDGVAASVFDVGNALLPQLEVRHDSDVPTDPEGATEGELAEKWTWAGDAKETGDRAASPRREGSDLRAGPARISRLPRGEGRDRPARRTTARVPAGGNHLRHTRGRGGRDGSSSFFESETAEHPRAEASSHLPRSEEAGSEGRRGEEDTESPLGSAKSSAAYAGPEARTSGRETAEETPRRLLDSLPWSPPARDPLLSSASPSSRPSSSASGSSAGRPAGVSSGSDSRTSLPGMSGRGDAQDGDVQAEGAQKSVETSPVSSLAGGFLPDSGSQAPSEKQHDSLRSFSSLPASTSFSSDLFAPKAPSRPQRGSSAPGDPPVLEIPASVLFVVGIIVSVLGTILSALGDVCIRFSFVRQAASAPGSSPPVSRALSPATPETGDAEDGESTRHPVGRGAPMEGLAILPLPPTSGILAEANSSPSLAASPRLSSSLSSSSASASCHRGRGAASADARGILDEALLPAASSGVRTPAVEEGEEMLPPRRGRQLSEATRPPTSSWRDGEDRFLASASSSFIEFGGSEDGDELRISGEVEVAAPCECRWDSLWAFGVFCSCVVSPVLSVVSLSLLPANITGFAALQIFFVVILARLMLGEVVHKVNLAGGVLVVAGLVTLTACAAPEPPLPDTATLARQLVSPAAIIFESVCSVVVVVGLSLLLLVRPEKASPPPAPAPSPEVLVFSDPPGLPPAEEKLREARAALAESPQGGARAAEGGGFDRLGRGCLSSAAESVASGRDRPEGLADLCGEGGEPEGFGASGGLAEAESKAEGSLVHAAIPLLHHMFLPATAGVLGAVASISIKLIQAFFLSFSSACLPPSSSAAALLQGSASLSLDPLPATSVSVVASVFDMLLCLVNPVFLFHHIRLPLLFVLTAAAALLELLFLSQMLRYYPASESVPLMDAVLTVFTGLGGVIIFNEPPKNPWGWATGLAFLVLGVVVLGFGGKIWSCMRKAAKAWHRFWLVRLRRPRTAAAASAGRSVEPHRGPLGPGLDGLEPGDPRTRRARVSEESEGLGGLGLLFGWIDASSWISAAERRREAVQREDRPCDAPLEQDDGGGGEKRGFFAHLLEGLAKRTHSQHSTSVQTPENSLGTSREHHGLSEFQALTDEEESRSGRRRDTVECRRPSMENPLLLRSEQELRRL</sequence>
<evidence type="ECO:0000256" key="5">
    <source>
        <dbReference type="SAM" id="MobiDB-lite"/>
    </source>
</evidence>
<feature type="region of interest" description="Disordered" evidence="5">
    <location>
        <begin position="1210"/>
        <end position="1278"/>
    </location>
</feature>
<feature type="transmembrane region" description="Helical" evidence="6">
    <location>
        <begin position="683"/>
        <end position="704"/>
    </location>
</feature>
<feature type="region of interest" description="Disordered" evidence="5">
    <location>
        <begin position="603"/>
        <end position="640"/>
    </location>
</feature>
<feature type="compositionally biased region" description="Basic and acidic residues" evidence="5">
    <location>
        <begin position="258"/>
        <end position="284"/>
    </location>
</feature>
<keyword evidence="8" id="KW-1185">Reference proteome</keyword>
<feature type="compositionally biased region" description="Basic and acidic residues" evidence="5">
    <location>
        <begin position="1247"/>
        <end position="1262"/>
    </location>
</feature>
<evidence type="ECO:0000313" key="8">
    <source>
        <dbReference type="Proteomes" id="UP000224006"/>
    </source>
</evidence>
<feature type="transmembrane region" description="Helical" evidence="6">
    <location>
        <begin position="915"/>
        <end position="936"/>
    </location>
</feature>
<feature type="transmembrane region" description="Helical" evidence="6">
    <location>
        <begin position="465"/>
        <end position="488"/>
    </location>
</feature>
<feature type="compositionally biased region" description="Polar residues" evidence="5">
    <location>
        <begin position="1214"/>
        <end position="1228"/>
    </location>
</feature>
<feature type="compositionally biased region" description="Low complexity" evidence="5">
    <location>
        <begin position="332"/>
        <end position="363"/>
    </location>
</feature>
<evidence type="ECO:0000256" key="1">
    <source>
        <dbReference type="ARBA" id="ARBA00004141"/>
    </source>
</evidence>
<feature type="region of interest" description="Disordered" evidence="5">
    <location>
        <begin position="158"/>
        <end position="455"/>
    </location>
</feature>
<comment type="subcellular location">
    <subcellularLocation>
        <location evidence="1">Membrane</location>
        <topology evidence="1">Multi-pass membrane protein</topology>
    </subcellularLocation>
</comment>
<dbReference type="PANTHER" id="PTHR12570">
    <property type="match status" value="1"/>
</dbReference>
<feature type="transmembrane region" description="Helical" evidence="6">
    <location>
        <begin position="736"/>
        <end position="756"/>
    </location>
</feature>
<protein>
    <recommendedName>
        <fullName evidence="9">Magnesium transporter NIPA</fullName>
    </recommendedName>
</protein>
<dbReference type="GO" id="GO:0016020">
    <property type="term" value="C:membrane"/>
    <property type="evidence" value="ECO:0007669"/>
    <property type="project" value="UniProtKB-SubCell"/>
</dbReference>
<feature type="compositionally biased region" description="Basic and acidic residues" evidence="5">
    <location>
        <begin position="1173"/>
        <end position="1182"/>
    </location>
</feature>
<feature type="transmembrane region" description="Helical" evidence="6">
    <location>
        <begin position="710"/>
        <end position="729"/>
    </location>
</feature>
<dbReference type="EMBL" id="NWUJ01000004">
    <property type="protein sequence ID" value="PFH35919.1"/>
    <property type="molecule type" value="Genomic_DNA"/>
</dbReference>
<feature type="region of interest" description="Disordered" evidence="5">
    <location>
        <begin position="498"/>
        <end position="539"/>
    </location>
</feature>
<keyword evidence="4 6" id="KW-0472">Membrane</keyword>
<evidence type="ECO:0000256" key="3">
    <source>
        <dbReference type="ARBA" id="ARBA00022989"/>
    </source>
</evidence>
<feature type="transmembrane region" description="Helical" evidence="6">
    <location>
        <begin position="1059"/>
        <end position="1078"/>
    </location>
</feature>